<name>A0A1H9MV42_9PSEU</name>
<dbReference type="STRING" id="65499.SAMN04488000_107232"/>
<keyword evidence="2" id="KW-1185">Reference proteome</keyword>
<dbReference type="AlphaFoldDB" id="A0A1H9MV42"/>
<sequence>MTAPGVLVESTAQMSWAWVGVRVHPARRLAETRAFADVAEPQRLAQTTARERAWLAGQWTTASQERWELRFRNDPATRLVSCTLLGRVQDPDPRRAEEAAVRLRDRLAAAPPHVLTEPLPDGREISQELVPGPLDVRGTFEVRKRLSWAPCSRRDTGRQFCFAVTAPRPPEDRSWEPVWHELARMPEPTVLSLYLEPYAPSPALAGELRRLAEEYDVLARPGAVNPIWTTVAPPADRMAVHAAPLLAEAAARYTSGPCFRTRISVASQGPVPYGFADLVAATTGGGVACPAPPTELDAAWRNLAALNRDWLDHTYRQGAPPGSLREAERILCDLVDLDEAALAFRLPYEVPGHLPLFDTARRRRRGNTAAER</sequence>
<evidence type="ECO:0000313" key="2">
    <source>
        <dbReference type="Proteomes" id="UP000199503"/>
    </source>
</evidence>
<dbReference type="EMBL" id="FOFV01000007">
    <property type="protein sequence ID" value="SER27451.1"/>
    <property type="molecule type" value="Genomic_DNA"/>
</dbReference>
<dbReference type="Proteomes" id="UP000199503">
    <property type="component" value="Unassembled WGS sequence"/>
</dbReference>
<protein>
    <submittedName>
        <fullName evidence="1">Uncharacterized protein</fullName>
    </submittedName>
</protein>
<accession>A0A1H9MV42</accession>
<dbReference type="OrthoDB" id="3665323at2"/>
<evidence type="ECO:0000313" key="1">
    <source>
        <dbReference type="EMBL" id="SER27451.1"/>
    </source>
</evidence>
<dbReference type="RefSeq" id="WP_089918133.1">
    <property type="nucleotide sequence ID" value="NZ_FOFV01000007.1"/>
</dbReference>
<proteinExistence type="predicted"/>
<organism evidence="1 2">
    <name type="scientific">Lentzea albida</name>
    <dbReference type="NCBI Taxonomy" id="65499"/>
    <lineage>
        <taxon>Bacteria</taxon>
        <taxon>Bacillati</taxon>
        <taxon>Actinomycetota</taxon>
        <taxon>Actinomycetes</taxon>
        <taxon>Pseudonocardiales</taxon>
        <taxon>Pseudonocardiaceae</taxon>
        <taxon>Lentzea</taxon>
    </lineage>
</organism>
<gene>
    <name evidence="1" type="ORF">SAMN04488000_107232</name>
</gene>
<reference evidence="2" key="1">
    <citation type="submission" date="2016-10" db="EMBL/GenBank/DDBJ databases">
        <authorList>
            <person name="Varghese N."/>
            <person name="Submissions S."/>
        </authorList>
    </citation>
    <scope>NUCLEOTIDE SEQUENCE [LARGE SCALE GENOMIC DNA]</scope>
    <source>
        <strain evidence="2">DSM 44437</strain>
    </source>
</reference>